<proteinExistence type="predicted"/>
<sequence>MPTTLSSGLPVDNAMANKLESPTPTTAAVDRSTFQNLIRKLAEMPTTLKAFSLSDNNEDSYQFMDKHHPIRKFIPNIFLSDPPIDPHPLQDSRLETGEMPTDSCNRRTNNLILEGFLKNNGGYLDDSGSSSSGSSDADEEASADDQDHRQYHHPSGYVKQGYNINFFAKKHQPESTDQSPNTIKRNSHPHSFNLSKKLLNLHFTNKSDHRKPATVVLNKPVHQAPITADLCHDCHYLESSNVMYYHHHHTAKPFINHIETCQAPKPSQGRFDTNDHRYKRLEGLAPQDLSPEVSRTYKDERRWYGFGDRHKWRETGDLEDELNPNYLRSSTSPTKNSSLLDSQYSLNSPQPSNHDSQASISLPPHSTHLSSSFESPSVFIDHHHHHTPDFDKFKSPFRKLVLGEDDLLRSN</sequence>
<dbReference type="AlphaFoldDB" id="A0A0L0VBF6"/>
<feature type="region of interest" description="Disordered" evidence="1">
    <location>
        <begin position="321"/>
        <end position="369"/>
    </location>
</feature>
<dbReference type="Proteomes" id="UP000054564">
    <property type="component" value="Unassembled WGS sequence"/>
</dbReference>
<feature type="region of interest" description="Disordered" evidence="1">
    <location>
        <begin position="82"/>
        <end position="103"/>
    </location>
</feature>
<feature type="compositionally biased region" description="Low complexity" evidence="1">
    <location>
        <begin position="359"/>
        <end position="369"/>
    </location>
</feature>
<evidence type="ECO:0000313" key="2">
    <source>
        <dbReference type="EMBL" id="KNE96516.1"/>
    </source>
</evidence>
<feature type="compositionally biased region" description="Low complexity" evidence="1">
    <location>
        <begin position="125"/>
        <end position="135"/>
    </location>
</feature>
<feature type="region of interest" description="Disordered" evidence="1">
    <location>
        <begin position="1"/>
        <end position="26"/>
    </location>
</feature>
<gene>
    <name evidence="2" type="ORF">PSTG_10223</name>
</gene>
<organism evidence="2 3">
    <name type="scientific">Puccinia striiformis f. sp. tritici PST-78</name>
    <dbReference type="NCBI Taxonomy" id="1165861"/>
    <lineage>
        <taxon>Eukaryota</taxon>
        <taxon>Fungi</taxon>
        <taxon>Dikarya</taxon>
        <taxon>Basidiomycota</taxon>
        <taxon>Pucciniomycotina</taxon>
        <taxon>Pucciniomycetes</taxon>
        <taxon>Pucciniales</taxon>
        <taxon>Pucciniaceae</taxon>
        <taxon>Puccinia</taxon>
    </lineage>
</organism>
<protein>
    <submittedName>
        <fullName evidence="2">Uncharacterized protein</fullName>
    </submittedName>
</protein>
<name>A0A0L0VBF6_9BASI</name>
<accession>A0A0L0VBF6</accession>
<evidence type="ECO:0000313" key="3">
    <source>
        <dbReference type="Proteomes" id="UP000054564"/>
    </source>
</evidence>
<dbReference type="EMBL" id="AJIL01000081">
    <property type="protein sequence ID" value="KNE96516.1"/>
    <property type="molecule type" value="Genomic_DNA"/>
</dbReference>
<dbReference type="OrthoDB" id="2507729at2759"/>
<evidence type="ECO:0000256" key="1">
    <source>
        <dbReference type="SAM" id="MobiDB-lite"/>
    </source>
</evidence>
<feature type="region of interest" description="Disordered" evidence="1">
    <location>
        <begin position="123"/>
        <end position="155"/>
    </location>
</feature>
<comment type="caution">
    <text evidence="2">The sequence shown here is derived from an EMBL/GenBank/DDBJ whole genome shotgun (WGS) entry which is preliminary data.</text>
</comment>
<keyword evidence="3" id="KW-1185">Reference proteome</keyword>
<feature type="compositionally biased region" description="Polar residues" evidence="1">
    <location>
        <begin position="326"/>
        <end position="358"/>
    </location>
</feature>
<reference evidence="3" key="1">
    <citation type="submission" date="2014-03" db="EMBL/GenBank/DDBJ databases">
        <title>The Genome Sequence of Puccinia striiformis f. sp. tritici PST-78.</title>
        <authorList>
            <consortium name="The Broad Institute Genome Sequencing Platform"/>
            <person name="Cuomo C."/>
            <person name="Hulbert S."/>
            <person name="Chen X."/>
            <person name="Walker B."/>
            <person name="Young S.K."/>
            <person name="Zeng Q."/>
            <person name="Gargeya S."/>
            <person name="Fitzgerald M."/>
            <person name="Haas B."/>
            <person name="Abouelleil A."/>
            <person name="Alvarado L."/>
            <person name="Arachchi H.M."/>
            <person name="Berlin A.M."/>
            <person name="Chapman S.B."/>
            <person name="Goldberg J."/>
            <person name="Griggs A."/>
            <person name="Gujja S."/>
            <person name="Hansen M."/>
            <person name="Howarth C."/>
            <person name="Imamovic A."/>
            <person name="Larimer J."/>
            <person name="McCowan C."/>
            <person name="Montmayeur A."/>
            <person name="Murphy C."/>
            <person name="Neiman D."/>
            <person name="Pearson M."/>
            <person name="Priest M."/>
            <person name="Roberts A."/>
            <person name="Saif S."/>
            <person name="Shea T."/>
            <person name="Sisk P."/>
            <person name="Sykes S."/>
            <person name="Wortman J."/>
            <person name="Nusbaum C."/>
            <person name="Birren B."/>
        </authorList>
    </citation>
    <scope>NUCLEOTIDE SEQUENCE [LARGE SCALE GENOMIC DNA]</scope>
    <source>
        <strain evidence="3">race PST-78</strain>
    </source>
</reference>